<dbReference type="Gene3D" id="1.20.1060.10">
    <property type="entry name" value="Taq DNA Polymerase, Chain T, domain 4"/>
    <property type="match status" value="1"/>
</dbReference>
<organism evidence="4">
    <name type="scientific">marine sediment metagenome</name>
    <dbReference type="NCBI Taxonomy" id="412755"/>
    <lineage>
        <taxon>unclassified sequences</taxon>
        <taxon>metagenomes</taxon>
        <taxon>ecological metagenomes</taxon>
    </lineage>
</organism>
<evidence type="ECO:0000313" key="4">
    <source>
        <dbReference type="EMBL" id="KKK97495.1"/>
    </source>
</evidence>
<dbReference type="GO" id="GO:0006261">
    <property type="term" value="P:DNA-templated DNA replication"/>
    <property type="evidence" value="ECO:0007669"/>
    <property type="project" value="InterPro"/>
</dbReference>
<dbReference type="EMBL" id="LAZR01046026">
    <property type="protein sequence ID" value="KKK97495.1"/>
    <property type="molecule type" value="Genomic_DNA"/>
</dbReference>
<dbReference type="SUPFAM" id="SSF56672">
    <property type="entry name" value="DNA/RNA polymerases"/>
    <property type="match status" value="1"/>
</dbReference>
<dbReference type="Pfam" id="PF00476">
    <property type="entry name" value="DNA_pol_A"/>
    <property type="match status" value="1"/>
</dbReference>
<sequence>SVYPCTLVEGFKVYCSFHPSYVNRLINEPMERLQGEKKKQQQNAHALFSIDLDRVREEGKFPELRYPERRFEINLPLSETLKRLEWLNICPWVAVDIETLPGESGPVVWCIGFAPTPDYAFTIPIIKQQAFHWKIDDEAKIWRAVSKVFLNPKLIKIFQGGAYDLSILGRYYGLRCAPNTYHDTMLLHHASYPYIPKGLHILASIYTNEPYYKDEGRISWGKRTDEAEFRYNGKDCCVTREIYPTVARHARDGGFWEGYLRTISVMPSLLGMMIRGVRIDVKKKEELGKEFSRLALHHQDWVNEEAGGEYNISSSSQIQSLLYGQLHLGIQINKKTGKATVDHDALIFLQKKNSNLSILNHIIEARKYAKLSSTYTSMDIDADGRVRTSYGFVSTWRLSSSESHFGSGGNLHNIPKRSEEGNMIRSLFIPDEGKVLLSGDYRQAEAMVVA</sequence>
<gene>
    <name evidence="4" type="ORF">LCGC14_2652180</name>
</gene>
<dbReference type="PANTHER" id="PTHR10133">
    <property type="entry name" value="DNA POLYMERASE I"/>
    <property type="match status" value="1"/>
</dbReference>
<dbReference type="PANTHER" id="PTHR10133:SF27">
    <property type="entry name" value="DNA POLYMERASE NU"/>
    <property type="match status" value="1"/>
</dbReference>
<dbReference type="InterPro" id="IPR012337">
    <property type="entry name" value="RNaseH-like_sf"/>
</dbReference>
<feature type="domain" description="DNA-directed DNA polymerase family A palm" evidence="2">
    <location>
        <begin position="285"/>
        <end position="450"/>
    </location>
</feature>
<dbReference type="Gene3D" id="3.30.70.370">
    <property type="match status" value="1"/>
</dbReference>
<dbReference type="Gene3D" id="3.30.420.10">
    <property type="entry name" value="Ribonuclease H-like superfamily/Ribonuclease H"/>
    <property type="match status" value="1"/>
</dbReference>
<dbReference type="GO" id="GO:0008408">
    <property type="term" value="F:3'-5' exonuclease activity"/>
    <property type="evidence" value="ECO:0007669"/>
    <property type="project" value="InterPro"/>
</dbReference>
<feature type="non-terminal residue" evidence="4">
    <location>
        <position position="450"/>
    </location>
</feature>
<protein>
    <recommendedName>
        <fullName evidence="5">3'-5' exonuclease domain-containing protein</fullName>
    </recommendedName>
</protein>
<reference evidence="4" key="1">
    <citation type="journal article" date="2015" name="Nature">
        <title>Complex archaea that bridge the gap between prokaryotes and eukaryotes.</title>
        <authorList>
            <person name="Spang A."/>
            <person name="Saw J.H."/>
            <person name="Jorgensen S.L."/>
            <person name="Zaremba-Niedzwiedzka K."/>
            <person name="Martijn J."/>
            <person name="Lind A.E."/>
            <person name="van Eijk R."/>
            <person name="Schleper C."/>
            <person name="Guy L."/>
            <person name="Ettema T.J."/>
        </authorList>
    </citation>
    <scope>NUCLEOTIDE SEQUENCE</scope>
</reference>
<comment type="caution">
    <text evidence="4">The sequence shown here is derived from an EMBL/GenBank/DDBJ whole genome shotgun (WGS) entry which is preliminary data.</text>
</comment>
<dbReference type="InterPro" id="IPR001098">
    <property type="entry name" value="DNA-dir_DNA_pol_A_palm_dom"/>
</dbReference>
<dbReference type="SUPFAM" id="SSF53098">
    <property type="entry name" value="Ribonuclease H-like"/>
    <property type="match status" value="1"/>
</dbReference>
<accession>A0A0F9AGT2</accession>
<evidence type="ECO:0000259" key="3">
    <source>
        <dbReference type="Pfam" id="PF01612"/>
    </source>
</evidence>
<feature type="domain" description="3'-5' exonuclease" evidence="3">
    <location>
        <begin position="85"/>
        <end position="244"/>
    </location>
</feature>
<dbReference type="AlphaFoldDB" id="A0A0F9AGT2"/>
<dbReference type="InterPro" id="IPR043502">
    <property type="entry name" value="DNA/RNA_pol_sf"/>
</dbReference>
<evidence type="ECO:0000259" key="2">
    <source>
        <dbReference type="Pfam" id="PF00476"/>
    </source>
</evidence>
<dbReference type="PRINTS" id="PR00868">
    <property type="entry name" value="DNAPOLI"/>
</dbReference>
<proteinExistence type="predicted"/>
<dbReference type="GO" id="GO:0003677">
    <property type="term" value="F:DNA binding"/>
    <property type="evidence" value="ECO:0007669"/>
    <property type="project" value="InterPro"/>
</dbReference>
<dbReference type="GO" id="GO:0003887">
    <property type="term" value="F:DNA-directed DNA polymerase activity"/>
    <property type="evidence" value="ECO:0007669"/>
    <property type="project" value="InterPro"/>
</dbReference>
<name>A0A0F9AGT2_9ZZZZ</name>
<dbReference type="InterPro" id="IPR002298">
    <property type="entry name" value="DNA_polymerase_A"/>
</dbReference>
<dbReference type="InterPro" id="IPR036397">
    <property type="entry name" value="RNaseH_sf"/>
</dbReference>
<dbReference type="InterPro" id="IPR002562">
    <property type="entry name" value="3'-5'_exonuclease_dom"/>
</dbReference>
<keyword evidence="1" id="KW-0235">DNA replication</keyword>
<evidence type="ECO:0008006" key="5">
    <source>
        <dbReference type="Google" id="ProtNLM"/>
    </source>
</evidence>
<dbReference type="Pfam" id="PF01612">
    <property type="entry name" value="DNA_pol_A_exo1"/>
    <property type="match status" value="1"/>
</dbReference>
<dbReference type="GO" id="GO:0006302">
    <property type="term" value="P:double-strand break repair"/>
    <property type="evidence" value="ECO:0007669"/>
    <property type="project" value="TreeGrafter"/>
</dbReference>
<feature type="non-terminal residue" evidence="4">
    <location>
        <position position="1"/>
    </location>
</feature>
<evidence type="ECO:0000256" key="1">
    <source>
        <dbReference type="ARBA" id="ARBA00022705"/>
    </source>
</evidence>